<keyword evidence="1 2" id="KW-0807">Transducer</keyword>
<proteinExistence type="predicted"/>
<evidence type="ECO:0000313" key="4">
    <source>
        <dbReference type="EMBL" id="EMZ24709.1"/>
    </source>
</evidence>
<keyword evidence="5" id="KW-1185">Reference proteome</keyword>
<evidence type="ECO:0000256" key="2">
    <source>
        <dbReference type="PROSITE-ProRule" id="PRU00284"/>
    </source>
</evidence>
<gene>
    <name evidence="4" type="ORF">C823_03013</name>
</gene>
<dbReference type="PANTHER" id="PTHR32089:SF112">
    <property type="entry name" value="LYSOZYME-LIKE PROTEIN-RELATED"/>
    <property type="match status" value="1"/>
</dbReference>
<evidence type="ECO:0000259" key="3">
    <source>
        <dbReference type="PROSITE" id="PS50111"/>
    </source>
</evidence>
<dbReference type="OrthoDB" id="9765776at2"/>
<comment type="caution">
    <text evidence="4">The sequence shown here is derived from an EMBL/GenBank/DDBJ whole genome shotgun (WGS) entry which is preliminary data.</text>
</comment>
<name>N2AJV6_9FIRM</name>
<accession>N2AJV6</accession>
<dbReference type="GO" id="GO:0007165">
    <property type="term" value="P:signal transduction"/>
    <property type="evidence" value="ECO:0007669"/>
    <property type="project" value="UniProtKB-KW"/>
</dbReference>
<dbReference type="SUPFAM" id="SSF58104">
    <property type="entry name" value="Methyl-accepting chemotaxis protein (MCP) signaling domain"/>
    <property type="match status" value="1"/>
</dbReference>
<protein>
    <recommendedName>
        <fullName evidence="3">Methyl-accepting transducer domain-containing protein</fullName>
    </recommendedName>
</protein>
<reference evidence="4 5" key="1">
    <citation type="journal article" date="2014" name="Genome Announc.">
        <title>Draft genome sequences of the altered schaedler flora, a defined bacterial community from gnotobiotic mice.</title>
        <authorList>
            <person name="Wannemuehler M.J."/>
            <person name="Overstreet A.M."/>
            <person name="Ward D.V."/>
            <person name="Phillips G.J."/>
        </authorList>
    </citation>
    <scope>NUCLEOTIDE SEQUENCE [LARGE SCALE GENOMIC DNA]</scope>
    <source>
        <strain evidence="4 5">ASF492</strain>
    </source>
</reference>
<dbReference type="Pfam" id="PF00015">
    <property type="entry name" value="MCPsignal"/>
    <property type="match status" value="1"/>
</dbReference>
<dbReference type="PANTHER" id="PTHR32089">
    <property type="entry name" value="METHYL-ACCEPTING CHEMOTAXIS PROTEIN MCPB"/>
    <property type="match status" value="1"/>
</dbReference>
<organism evidence="4 5">
    <name type="scientific">Eubacterium plexicaudatum ASF492</name>
    <dbReference type="NCBI Taxonomy" id="1235802"/>
    <lineage>
        <taxon>Bacteria</taxon>
        <taxon>Bacillati</taxon>
        <taxon>Bacillota</taxon>
        <taxon>Clostridia</taxon>
        <taxon>Eubacteriales</taxon>
        <taxon>Eubacteriaceae</taxon>
        <taxon>Eubacterium</taxon>
    </lineage>
</organism>
<evidence type="ECO:0000313" key="5">
    <source>
        <dbReference type="Proteomes" id="UP000012589"/>
    </source>
</evidence>
<dbReference type="EMBL" id="AQFT01000092">
    <property type="protein sequence ID" value="EMZ24709.1"/>
    <property type="molecule type" value="Genomic_DNA"/>
</dbReference>
<dbReference type="STRING" id="1235802.C823_03013"/>
<evidence type="ECO:0000256" key="1">
    <source>
        <dbReference type="ARBA" id="ARBA00023224"/>
    </source>
</evidence>
<dbReference type="PROSITE" id="PS50111">
    <property type="entry name" value="CHEMOTAXIS_TRANSDUC_2"/>
    <property type="match status" value="1"/>
</dbReference>
<dbReference type="Pfam" id="PF13682">
    <property type="entry name" value="CZB"/>
    <property type="match status" value="1"/>
</dbReference>
<dbReference type="Gene3D" id="1.10.287.950">
    <property type="entry name" value="Methyl-accepting chemotaxis protein"/>
    <property type="match status" value="1"/>
</dbReference>
<dbReference type="InterPro" id="IPR004089">
    <property type="entry name" value="MCPsignal_dom"/>
</dbReference>
<dbReference type="HOGENOM" id="CLU_556331_0_0_9"/>
<dbReference type="InterPro" id="IPR025991">
    <property type="entry name" value="Chemoreceptor_zinc-bind_dom"/>
</dbReference>
<dbReference type="GO" id="GO:0016020">
    <property type="term" value="C:membrane"/>
    <property type="evidence" value="ECO:0007669"/>
    <property type="project" value="InterPro"/>
</dbReference>
<sequence length="471" mass="53201">MNFLMKSRKQNLILLMSQLEEADYGKKSVELEQMYERLLAGRARFAEVIAKILDSLMNISSLDLSIKHYSAILRKVSDSVSDATELIHKASREADSISGAVSVQHEELTNTIIEISEESGSVYKRIDESQQELTDTKSLSEGTIRVSKEMQQDMNRLSEIISQMNDVIAGINSISSQTNLLALNASIEAARAGDAGKGFAVVADEIRQLADETQKLTANMGNFMTDILNASNKSVRSVDNTIGSLETVTQKIGHVWEWNEDNRKHLERITNNIASLASLSEEISSSVIELETRSSDVNKQCGVLYEDTLLLREHGNNLDKIARPMEMIEQTLDETVKAMGKMTKDAFYRLEDENFAGYIEKAITAHKNWLGNLERIVKERTILPLQVDDRKCGFGHFYYAIEPVRPELLKLWKELGEKHKKFHAYGKQAIDALFDEDYSKAENIYREAVQYSETLIGDLERIRSFTINGDK</sequence>
<dbReference type="eggNOG" id="COG0840">
    <property type="taxonomic scope" value="Bacteria"/>
</dbReference>
<dbReference type="PATRIC" id="fig|1235802.3.peg.3183"/>
<dbReference type="Gene3D" id="1.20.120.30">
    <property type="entry name" value="Aspartate receptor, ligand-binding domain"/>
    <property type="match status" value="1"/>
</dbReference>
<dbReference type="Proteomes" id="UP000012589">
    <property type="component" value="Unassembled WGS sequence"/>
</dbReference>
<dbReference type="SMART" id="SM00283">
    <property type="entry name" value="MA"/>
    <property type="match status" value="1"/>
</dbReference>
<feature type="domain" description="Methyl-accepting transducer" evidence="3">
    <location>
        <begin position="69"/>
        <end position="298"/>
    </location>
</feature>
<dbReference type="AlphaFoldDB" id="N2AJV6"/>